<dbReference type="InterPro" id="IPR000089">
    <property type="entry name" value="Biotin_lipoyl"/>
</dbReference>
<name>A3ZWU4_9BACT</name>
<sequence length="111" mass="12286">MDRGWPLLISPHVNKNIDRAVLPFMSEVRQVPLILPDLGLDDSTLRASMWLVPKGKSVYRGDRLLEVFAGEVTFDVVAPESGVLSQKMVDEDDRIEVGQLLGAIVASEELN</sequence>
<accession>A3ZWU4</accession>
<evidence type="ECO:0000313" key="2">
    <source>
        <dbReference type="EMBL" id="EAQ79068.1"/>
    </source>
</evidence>
<reference evidence="2 3" key="1">
    <citation type="submission" date="2006-02" db="EMBL/GenBank/DDBJ databases">
        <authorList>
            <person name="Amann R."/>
            <person name="Ferriera S."/>
            <person name="Johnson J."/>
            <person name="Kravitz S."/>
            <person name="Halpern A."/>
            <person name="Remington K."/>
            <person name="Beeson K."/>
            <person name="Tran B."/>
            <person name="Rogers Y.-H."/>
            <person name="Friedman R."/>
            <person name="Venter J.C."/>
        </authorList>
    </citation>
    <scope>NUCLEOTIDE SEQUENCE [LARGE SCALE GENOMIC DNA]</scope>
    <source>
        <strain evidence="2 3">DSM 3645</strain>
    </source>
</reference>
<keyword evidence="2" id="KW-0378">Hydrolase</keyword>
<dbReference type="HOGENOM" id="CLU_2153432_0_0_0"/>
<dbReference type="STRING" id="314230.DSM3645_13930"/>
<gene>
    <name evidence="2" type="ORF">DSM3645_13930</name>
</gene>
<dbReference type="Proteomes" id="UP000004358">
    <property type="component" value="Unassembled WGS sequence"/>
</dbReference>
<dbReference type="eggNOG" id="COG0508">
    <property type="taxonomic scope" value="Bacteria"/>
</dbReference>
<dbReference type="GO" id="GO:0016787">
    <property type="term" value="F:hydrolase activity"/>
    <property type="evidence" value="ECO:0007669"/>
    <property type="project" value="UniProtKB-KW"/>
</dbReference>
<dbReference type="CDD" id="cd06849">
    <property type="entry name" value="lipoyl_domain"/>
    <property type="match status" value="1"/>
</dbReference>
<evidence type="ECO:0000313" key="3">
    <source>
        <dbReference type="Proteomes" id="UP000004358"/>
    </source>
</evidence>
<comment type="caution">
    <text evidence="2">The sequence shown here is derived from an EMBL/GenBank/DDBJ whole genome shotgun (WGS) entry which is preliminary data.</text>
</comment>
<feature type="domain" description="Lipoyl-binding" evidence="1">
    <location>
        <begin position="35"/>
        <end position="104"/>
    </location>
</feature>
<dbReference type="SUPFAM" id="SSF51230">
    <property type="entry name" value="Single hybrid motif"/>
    <property type="match status" value="1"/>
</dbReference>
<dbReference type="Gene3D" id="2.40.50.100">
    <property type="match status" value="1"/>
</dbReference>
<dbReference type="Pfam" id="PF00364">
    <property type="entry name" value="Biotin_lipoyl"/>
    <property type="match status" value="1"/>
</dbReference>
<dbReference type="EMBL" id="AANZ01000016">
    <property type="protein sequence ID" value="EAQ79068.1"/>
    <property type="molecule type" value="Genomic_DNA"/>
</dbReference>
<proteinExistence type="predicted"/>
<organism evidence="2 3">
    <name type="scientific">Blastopirellula marina DSM 3645</name>
    <dbReference type="NCBI Taxonomy" id="314230"/>
    <lineage>
        <taxon>Bacteria</taxon>
        <taxon>Pseudomonadati</taxon>
        <taxon>Planctomycetota</taxon>
        <taxon>Planctomycetia</taxon>
        <taxon>Pirellulales</taxon>
        <taxon>Pirellulaceae</taxon>
        <taxon>Blastopirellula</taxon>
    </lineage>
</organism>
<dbReference type="AlphaFoldDB" id="A3ZWU4"/>
<dbReference type="InterPro" id="IPR011053">
    <property type="entry name" value="Single_hybrid_motif"/>
</dbReference>
<protein>
    <submittedName>
        <fullName evidence="2">Probable hydrolase</fullName>
    </submittedName>
</protein>
<evidence type="ECO:0000259" key="1">
    <source>
        <dbReference type="Pfam" id="PF00364"/>
    </source>
</evidence>